<accession>A0ABR2WWC8</accession>
<keyword evidence="8" id="KW-1185">Reference proteome</keyword>
<evidence type="ECO:0000256" key="5">
    <source>
        <dbReference type="SAM" id="MobiDB-lite"/>
    </source>
</evidence>
<dbReference type="SMART" id="SM00479">
    <property type="entry name" value="EXOIII"/>
    <property type="match status" value="1"/>
</dbReference>
<keyword evidence="3" id="KW-0378">Hydrolase</keyword>
<keyword evidence="2" id="KW-0540">Nuclease</keyword>
<dbReference type="PANTHER" id="PTHR12801">
    <property type="entry name" value="RNA EXONUCLEASE REXO1 / RECO3 FAMILY MEMBER-RELATED"/>
    <property type="match status" value="1"/>
</dbReference>
<sequence>MTSQSEFKETGQASVLKRKLDDVPSDDNDGFEVQMSRSERRKLKKQKKQQEKLGDPEQYPGFYFNLSGFTSALNVKDIRDLVLWCISDGTNPSWMLVKNKVNIAKVVVLIVPYLSVGLPFQGLHKNSKQPLPLSTTASATWSEGQKKLFQSLSNIFTHVCPTKGPSDRSRLHSPLMNFMNCPLSKSEKHRRVEEARVRSKNKSTKSPEYYLMTNIQLIDSEYPLPLSISKLDSLSDGWVETKPCSDPALSTSPKTVIGLDCEMCKTELGMEVTRVTLVDYDCNVIFDELVKPDNTIIDYLTHYSGITEETLKGVTTRLEDIQKRLLEIIDHRVILVGHSLNSDLKALKLVHPYIIDTAVIYTHTRGPPYKPGLKWLANKWLSREIQQTNLPGVVGHDSAEDAITCIDLLKMKLRKGPDFGVFMVDTESIFVRLSRHQPKPKLGAVIDHKGAALIYGSDAQTQLECSSDEQVVTEVRDKTQDHDFIWTRLKGLESLYGNYVSTENSVYENTDQIPFEILDPILTEMSSNIENLFDSLPKRTAFIVLSGHGDARKVKSLSTKKNEYAELFKNQKLSEIPSDKLWTPEDERDLIEAVDAAKNGVSFFRVK</sequence>
<dbReference type="InterPro" id="IPR047021">
    <property type="entry name" value="REXO1/3/4-like"/>
</dbReference>
<feature type="domain" description="Exonuclease" evidence="6">
    <location>
        <begin position="255"/>
        <end position="418"/>
    </location>
</feature>
<evidence type="ECO:0000259" key="6">
    <source>
        <dbReference type="SMART" id="SM00479"/>
    </source>
</evidence>
<proteinExistence type="inferred from homology"/>
<evidence type="ECO:0000313" key="7">
    <source>
        <dbReference type="EMBL" id="KAK9765839.1"/>
    </source>
</evidence>
<name>A0ABR2WWC8_9FUNG</name>
<dbReference type="EMBL" id="JASJQH010000219">
    <property type="protein sequence ID" value="KAK9765839.1"/>
    <property type="molecule type" value="Genomic_DNA"/>
</dbReference>
<evidence type="ECO:0000313" key="8">
    <source>
        <dbReference type="Proteomes" id="UP001479436"/>
    </source>
</evidence>
<dbReference type="Gene3D" id="3.30.420.10">
    <property type="entry name" value="Ribonuclease H-like superfamily/Ribonuclease H"/>
    <property type="match status" value="1"/>
</dbReference>
<protein>
    <recommendedName>
        <fullName evidence="6">Exonuclease domain-containing protein</fullName>
    </recommendedName>
</protein>
<keyword evidence="4" id="KW-0269">Exonuclease</keyword>
<dbReference type="Pfam" id="PF00929">
    <property type="entry name" value="RNase_T"/>
    <property type="match status" value="1"/>
</dbReference>
<comment type="caution">
    <text evidence="7">The sequence shown here is derived from an EMBL/GenBank/DDBJ whole genome shotgun (WGS) entry which is preliminary data.</text>
</comment>
<dbReference type="InterPro" id="IPR012337">
    <property type="entry name" value="RNaseH-like_sf"/>
</dbReference>
<evidence type="ECO:0000256" key="3">
    <source>
        <dbReference type="ARBA" id="ARBA00022801"/>
    </source>
</evidence>
<dbReference type="CDD" id="cd06145">
    <property type="entry name" value="REX1_like"/>
    <property type="match status" value="1"/>
</dbReference>
<dbReference type="SUPFAM" id="SSF53098">
    <property type="entry name" value="Ribonuclease H-like"/>
    <property type="match status" value="1"/>
</dbReference>
<dbReference type="InterPro" id="IPR013520">
    <property type="entry name" value="Ribonucl_H"/>
</dbReference>
<dbReference type="InterPro" id="IPR036397">
    <property type="entry name" value="RNaseH_sf"/>
</dbReference>
<evidence type="ECO:0000256" key="2">
    <source>
        <dbReference type="ARBA" id="ARBA00022722"/>
    </source>
</evidence>
<dbReference type="Proteomes" id="UP001479436">
    <property type="component" value="Unassembled WGS sequence"/>
</dbReference>
<feature type="region of interest" description="Disordered" evidence="5">
    <location>
        <begin position="1"/>
        <end position="54"/>
    </location>
</feature>
<comment type="similarity">
    <text evidence="1">Belongs to the REXO1/REXO3 family.</text>
</comment>
<gene>
    <name evidence="7" type="ORF">K7432_005508</name>
</gene>
<evidence type="ECO:0000256" key="4">
    <source>
        <dbReference type="ARBA" id="ARBA00022839"/>
    </source>
</evidence>
<evidence type="ECO:0000256" key="1">
    <source>
        <dbReference type="ARBA" id="ARBA00006357"/>
    </source>
</evidence>
<reference evidence="7 8" key="1">
    <citation type="submission" date="2023-04" db="EMBL/GenBank/DDBJ databases">
        <title>Genome of Basidiobolus ranarum AG-B5.</title>
        <authorList>
            <person name="Stajich J.E."/>
            <person name="Carter-House D."/>
            <person name="Gryganskyi A."/>
        </authorList>
    </citation>
    <scope>NUCLEOTIDE SEQUENCE [LARGE SCALE GENOMIC DNA]</scope>
    <source>
        <strain evidence="7 8">AG-B5</strain>
    </source>
</reference>
<organism evidence="7 8">
    <name type="scientific">Basidiobolus ranarum</name>
    <dbReference type="NCBI Taxonomy" id="34480"/>
    <lineage>
        <taxon>Eukaryota</taxon>
        <taxon>Fungi</taxon>
        <taxon>Fungi incertae sedis</taxon>
        <taxon>Zoopagomycota</taxon>
        <taxon>Entomophthoromycotina</taxon>
        <taxon>Basidiobolomycetes</taxon>
        <taxon>Basidiobolales</taxon>
        <taxon>Basidiobolaceae</taxon>
        <taxon>Basidiobolus</taxon>
    </lineage>
</organism>
<dbReference type="InterPro" id="IPR034922">
    <property type="entry name" value="REX1-like_exo"/>
</dbReference>
<dbReference type="PANTHER" id="PTHR12801:SF155">
    <property type="entry name" value="RIBONUCLEASE H70"/>
    <property type="match status" value="1"/>
</dbReference>